<keyword evidence="2" id="KW-0812">Transmembrane</keyword>
<feature type="repeat" description="TPR" evidence="1">
    <location>
        <begin position="278"/>
        <end position="311"/>
    </location>
</feature>
<evidence type="ECO:0000313" key="5">
    <source>
        <dbReference type="Proteomes" id="UP000198598"/>
    </source>
</evidence>
<feature type="transmembrane region" description="Helical" evidence="2">
    <location>
        <begin position="898"/>
        <end position="918"/>
    </location>
</feature>
<proteinExistence type="predicted"/>
<organism evidence="4 5">
    <name type="scientific">Spirosoma endophyticum</name>
    <dbReference type="NCBI Taxonomy" id="662367"/>
    <lineage>
        <taxon>Bacteria</taxon>
        <taxon>Pseudomonadati</taxon>
        <taxon>Bacteroidota</taxon>
        <taxon>Cytophagia</taxon>
        <taxon>Cytophagales</taxon>
        <taxon>Cytophagaceae</taxon>
        <taxon>Spirosoma</taxon>
    </lineage>
</organism>
<dbReference type="Proteomes" id="UP000198598">
    <property type="component" value="Unassembled WGS sequence"/>
</dbReference>
<evidence type="ECO:0000313" key="4">
    <source>
        <dbReference type="EMBL" id="SFE45794.1"/>
    </source>
</evidence>
<dbReference type="InterPro" id="IPR019734">
    <property type="entry name" value="TPR_rpt"/>
</dbReference>
<accession>A0A1I2AP67</accession>
<dbReference type="SUPFAM" id="SSF48452">
    <property type="entry name" value="TPR-like"/>
    <property type="match status" value="2"/>
</dbReference>
<dbReference type="EMBL" id="FOLQ01000014">
    <property type="protein sequence ID" value="SFE45794.1"/>
    <property type="molecule type" value="Genomic_DNA"/>
</dbReference>
<dbReference type="Pfam" id="PF12770">
    <property type="entry name" value="CHAT"/>
    <property type="match status" value="1"/>
</dbReference>
<feature type="domain" description="CHAT" evidence="3">
    <location>
        <begin position="622"/>
        <end position="889"/>
    </location>
</feature>
<dbReference type="AlphaFoldDB" id="A0A1I2AP67"/>
<dbReference type="STRING" id="662367.SAMN05216167_11443"/>
<protein>
    <submittedName>
        <fullName evidence="4">CHAT domain-containing protein</fullName>
    </submittedName>
</protein>
<keyword evidence="2" id="KW-1133">Transmembrane helix</keyword>
<dbReference type="InterPro" id="IPR024983">
    <property type="entry name" value="CHAT_dom"/>
</dbReference>
<evidence type="ECO:0000256" key="2">
    <source>
        <dbReference type="SAM" id="Phobius"/>
    </source>
</evidence>
<keyword evidence="2" id="KW-0472">Membrane</keyword>
<gene>
    <name evidence="4" type="ORF">SAMN05216167_11443</name>
</gene>
<dbReference type="InterPro" id="IPR011990">
    <property type="entry name" value="TPR-like_helical_dom_sf"/>
</dbReference>
<dbReference type="Gene3D" id="1.25.40.10">
    <property type="entry name" value="Tetratricopeptide repeat domain"/>
    <property type="match status" value="3"/>
</dbReference>
<evidence type="ECO:0000259" key="3">
    <source>
        <dbReference type="Pfam" id="PF12770"/>
    </source>
</evidence>
<reference evidence="4 5" key="1">
    <citation type="submission" date="2016-10" db="EMBL/GenBank/DDBJ databases">
        <authorList>
            <person name="de Groot N.N."/>
        </authorList>
    </citation>
    <scope>NUCLEOTIDE SEQUENCE [LARGE SCALE GENOMIC DNA]</scope>
    <source>
        <strain evidence="4 5">DSM 26130</strain>
    </source>
</reference>
<sequence length="935" mass="107019">MKFATEVVTLRNRRLTLLFVLVSFWCQAQCDNRTELLALANSSFFQPPAIQTTIISSVLSNWNRCHYLEDSSYVNLMLERAKARSLTRDFKTAIQEIEQTLRLYAKPHSYLKAEDQVKACYRLGFYWKELNEFEKAIAASEQAVKLGEHLPASKWISFAYSTLAYAHYSAGEYQKAVEYAERGMYQARRANNEIAYLENYGEKIKVLIALGRNKEADKELSHAITIAQNNPDASYELTIFLVRKAKVEEYNLDIKNALIHYREALKINISKDNNKVVVDNYNDIGFLFYNRKKYDEALKNYQSALIMAFDPYTKLRLLDNIGMVYWQKKQYITAHSYYQMALASIDPRFSKHPIIDLPDAKLVRISSQKEFVFSLIQDKADTWLDYAKATNNRQRFQYALATYKVADQMIDYMRWEHTGNLSKLYWREKTRGLYERAIETCYRLNDTVQAFRFFEKSRAVMLADKLNELSARQKLTQKQVNKENELRRAVNDQQAKLSDMSPDRDSYKSARMELFAKQEKLDAFLKQLEISNPDYYRYKYDTTITALADLRSRLNTRKASFVTYFVGDSALYVLGITADGTRLLRRPVSGYQQAMNEFMTLLWKPEAMNRKANFGKFLKSGYGLYQRLLAPLNLPAGRVIVSPDGSFVPFETLSRKATTPDYLVDNYAFSYNYSARLWLKKNGSNPPRHSFTQLDFLGVAPVDFAPSLKQVMLPGSDTALAAIARRFKSSKLLTHGYATRQAFLTQAVDARVIHLFTHATADSSDQHEPKLYFADSVLALTELSDRTLPNTQLVVLAACKTGIGANQRGEGVFSLARGFAALGVPSVLTTLWSVQNDATYQLTNLFYKHLDEGLPKDIALQLAKKEWIETAGGANRLPNYWAGLIIVGDAEPLPDLHLAWWGSFLAVLLMAAAVIVWYEFRKSRITQAVSLPQPA</sequence>
<keyword evidence="5" id="KW-1185">Reference proteome</keyword>
<evidence type="ECO:0000256" key="1">
    <source>
        <dbReference type="PROSITE-ProRule" id="PRU00339"/>
    </source>
</evidence>
<dbReference type="SMART" id="SM00028">
    <property type="entry name" value="TPR"/>
    <property type="match status" value="6"/>
</dbReference>
<name>A0A1I2AP67_9BACT</name>
<keyword evidence="1" id="KW-0802">TPR repeat</keyword>
<dbReference type="PROSITE" id="PS50005">
    <property type="entry name" value="TPR"/>
    <property type="match status" value="1"/>
</dbReference>
<dbReference type="Pfam" id="PF13424">
    <property type="entry name" value="TPR_12"/>
    <property type="match status" value="1"/>
</dbReference>
<dbReference type="PANTHER" id="PTHR10098">
    <property type="entry name" value="RAPSYN-RELATED"/>
    <property type="match status" value="1"/>
</dbReference>